<sequence length="139" mass="16027">MKILFNLFLMLVLSIVLTSARLFYRGSHTPGGLPEAQLLLFRNFPILDSPTTLQFLTTCNVSGVSGVHWRRRLLTQLARWLGYWLPCNVSWVRFPHRTTLCVIHRLLFRVWVSCVCELESHVTDTEMVTSVVGTYQHHG</sequence>
<dbReference type="EMBL" id="ODYU01003961">
    <property type="protein sequence ID" value="SOQ43362.1"/>
    <property type="molecule type" value="Genomic_DNA"/>
</dbReference>
<proteinExistence type="predicted"/>
<protein>
    <submittedName>
        <fullName evidence="2">SFRICE_016648</fullName>
    </submittedName>
</protein>
<evidence type="ECO:0000256" key="1">
    <source>
        <dbReference type="SAM" id="SignalP"/>
    </source>
</evidence>
<organism evidence="2">
    <name type="scientific">Spodoptera frugiperda</name>
    <name type="common">Fall armyworm</name>
    <dbReference type="NCBI Taxonomy" id="7108"/>
    <lineage>
        <taxon>Eukaryota</taxon>
        <taxon>Metazoa</taxon>
        <taxon>Ecdysozoa</taxon>
        <taxon>Arthropoda</taxon>
        <taxon>Hexapoda</taxon>
        <taxon>Insecta</taxon>
        <taxon>Pterygota</taxon>
        <taxon>Neoptera</taxon>
        <taxon>Endopterygota</taxon>
        <taxon>Lepidoptera</taxon>
        <taxon>Glossata</taxon>
        <taxon>Ditrysia</taxon>
        <taxon>Noctuoidea</taxon>
        <taxon>Noctuidae</taxon>
        <taxon>Amphipyrinae</taxon>
        <taxon>Spodoptera</taxon>
    </lineage>
</organism>
<gene>
    <name evidence="2" type="ORF">SFRICE_016648</name>
</gene>
<keyword evidence="1" id="KW-0732">Signal</keyword>
<accession>A0A2H1VSC2</accession>
<reference evidence="2" key="1">
    <citation type="submission" date="2016-07" db="EMBL/GenBank/DDBJ databases">
        <authorList>
            <person name="Bretaudeau A."/>
        </authorList>
    </citation>
    <scope>NUCLEOTIDE SEQUENCE</scope>
    <source>
        <strain evidence="2">Rice</strain>
        <tissue evidence="2">Whole body</tissue>
    </source>
</reference>
<dbReference type="AlphaFoldDB" id="A0A2H1VSC2"/>
<evidence type="ECO:0000313" key="2">
    <source>
        <dbReference type="EMBL" id="SOQ43362.1"/>
    </source>
</evidence>
<name>A0A2H1VSC2_SPOFR</name>
<feature type="chain" id="PRO_5013702124" evidence="1">
    <location>
        <begin position="21"/>
        <end position="139"/>
    </location>
</feature>
<feature type="signal peptide" evidence="1">
    <location>
        <begin position="1"/>
        <end position="20"/>
    </location>
</feature>